<proteinExistence type="predicted"/>
<evidence type="ECO:0000313" key="5">
    <source>
        <dbReference type="EMBL" id="HJG38170.1"/>
    </source>
</evidence>
<feature type="domain" description="HTH deoR-type" evidence="4">
    <location>
        <begin position="5"/>
        <end position="33"/>
    </location>
</feature>
<gene>
    <name evidence="5" type="ORF">K8V70_10005</name>
</gene>
<dbReference type="PANTHER" id="PTHR30185:SF13">
    <property type="entry name" value="LICABCH OPERON REGULATOR-RELATED"/>
    <property type="match status" value="1"/>
</dbReference>
<dbReference type="RefSeq" id="WP_273191294.1">
    <property type="nucleotide sequence ID" value="NZ_DYUZ01000035.1"/>
</dbReference>
<feature type="non-terminal residue" evidence="5">
    <location>
        <position position="214"/>
    </location>
</feature>
<dbReference type="GO" id="GO:0003700">
    <property type="term" value="F:DNA-binding transcription factor activity"/>
    <property type="evidence" value="ECO:0007669"/>
    <property type="project" value="InterPro"/>
</dbReference>
<evidence type="ECO:0000313" key="6">
    <source>
        <dbReference type="Proteomes" id="UP000753256"/>
    </source>
</evidence>
<keyword evidence="2" id="KW-0804">Transcription</keyword>
<evidence type="ECO:0000259" key="4">
    <source>
        <dbReference type="Pfam" id="PF08220"/>
    </source>
</evidence>
<dbReference type="InterPro" id="IPR001034">
    <property type="entry name" value="DeoR_HTH"/>
</dbReference>
<dbReference type="Pfam" id="PF08220">
    <property type="entry name" value="HTH_DeoR"/>
    <property type="match status" value="1"/>
</dbReference>
<evidence type="ECO:0000256" key="2">
    <source>
        <dbReference type="ARBA" id="ARBA00023163"/>
    </source>
</evidence>
<sequence length="214" mass="23550">MQAIELVTYLKQRGAASVDELMGEFNVSSRTVRLHVQRTNDALAGLARIAYSRRAGGYVLTVSDEEGFRAWCDRMHRFSDVDATAAGKRVSYLVNDLLARNDWVTISSMAKVLYVSPQSISKDLKAVEAKLAEFGLALEKKPRYGVRVQGSELARRLCLASAASEDLIGSHPFGDEALPQVVKTIADCIERALAQTPVYMSMLAFQNLVVHTVV</sequence>
<evidence type="ECO:0000256" key="1">
    <source>
        <dbReference type="ARBA" id="ARBA00023015"/>
    </source>
</evidence>
<name>A0A921IWN3_9ACTN</name>
<dbReference type="InterPro" id="IPR007737">
    <property type="entry name" value="Mga_HTH"/>
</dbReference>
<evidence type="ECO:0000259" key="3">
    <source>
        <dbReference type="Pfam" id="PF05043"/>
    </source>
</evidence>
<dbReference type="AlphaFoldDB" id="A0A921IWN3"/>
<dbReference type="Pfam" id="PF05043">
    <property type="entry name" value="Mga"/>
    <property type="match status" value="1"/>
</dbReference>
<dbReference type="PANTHER" id="PTHR30185">
    <property type="entry name" value="CRYPTIC BETA-GLUCOSIDE BGL OPERON ANTITERMINATOR"/>
    <property type="match status" value="1"/>
</dbReference>
<reference evidence="5" key="1">
    <citation type="journal article" date="2021" name="PeerJ">
        <title>Extensive microbial diversity within the chicken gut microbiome revealed by metagenomics and culture.</title>
        <authorList>
            <person name="Gilroy R."/>
            <person name="Ravi A."/>
            <person name="Getino M."/>
            <person name="Pursley I."/>
            <person name="Horton D.L."/>
            <person name="Alikhan N.F."/>
            <person name="Baker D."/>
            <person name="Gharbi K."/>
            <person name="Hall N."/>
            <person name="Watson M."/>
            <person name="Adriaenssens E.M."/>
            <person name="Foster-Nyarko E."/>
            <person name="Jarju S."/>
            <person name="Secka A."/>
            <person name="Antonio M."/>
            <person name="Oren A."/>
            <person name="Chaudhuri R.R."/>
            <person name="La Ragione R."/>
            <person name="Hildebrand F."/>
            <person name="Pallen M.J."/>
        </authorList>
    </citation>
    <scope>NUCLEOTIDE SEQUENCE</scope>
    <source>
        <strain evidence="5">ChiHjej13B12-9602</strain>
    </source>
</reference>
<comment type="caution">
    <text evidence="5">The sequence shown here is derived from an EMBL/GenBank/DDBJ whole genome shotgun (WGS) entry which is preliminary data.</text>
</comment>
<dbReference type="InterPro" id="IPR036388">
    <property type="entry name" value="WH-like_DNA-bd_sf"/>
</dbReference>
<reference evidence="5" key="2">
    <citation type="submission" date="2021-09" db="EMBL/GenBank/DDBJ databases">
        <authorList>
            <person name="Gilroy R."/>
        </authorList>
    </citation>
    <scope>NUCLEOTIDE SEQUENCE</scope>
    <source>
        <strain evidence="5">ChiHjej13B12-9602</strain>
    </source>
</reference>
<dbReference type="Proteomes" id="UP000753256">
    <property type="component" value="Unassembled WGS sequence"/>
</dbReference>
<feature type="domain" description="Mga helix-turn-helix" evidence="3">
    <location>
        <begin position="88"/>
        <end position="160"/>
    </location>
</feature>
<organism evidence="5 6">
    <name type="scientific">Enorma phocaeensis</name>
    <dbReference type="NCBI Taxonomy" id="1871019"/>
    <lineage>
        <taxon>Bacteria</taxon>
        <taxon>Bacillati</taxon>
        <taxon>Actinomycetota</taxon>
        <taxon>Coriobacteriia</taxon>
        <taxon>Coriobacteriales</taxon>
        <taxon>Coriobacteriaceae</taxon>
        <taxon>Enorma</taxon>
    </lineage>
</organism>
<dbReference type="InterPro" id="IPR050661">
    <property type="entry name" value="BglG_antiterminators"/>
</dbReference>
<dbReference type="Gene3D" id="1.10.10.10">
    <property type="entry name" value="Winged helix-like DNA-binding domain superfamily/Winged helix DNA-binding domain"/>
    <property type="match status" value="1"/>
</dbReference>
<dbReference type="EMBL" id="DYUZ01000035">
    <property type="protein sequence ID" value="HJG38170.1"/>
    <property type="molecule type" value="Genomic_DNA"/>
</dbReference>
<protein>
    <submittedName>
        <fullName evidence="5">HTH domain-containing protein</fullName>
    </submittedName>
</protein>
<keyword evidence="1" id="KW-0805">Transcription regulation</keyword>
<accession>A0A921IWN3</accession>